<comment type="caution">
    <text evidence="1">The sequence shown here is derived from an EMBL/GenBank/DDBJ whole genome shotgun (WGS) entry which is preliminary data.</text>
</comment>
<evidence type="ECO:0008006" key="2">
    <source>
        <dbReference type="Google" id="ProtNLM"/>
    </source>
</evidence>
<name>A0A645DWK3_9ZZZZ</name>
<reference evidence="1" key="1">
    <citation type="submission" date="2019-08" db="EMBL/GenBank/DDBJ databases">
        <authorList>
            <person name="Kucharzyk K."/>
            <person name="Murdoch R.W."/>
            <person name="Higgins S."/>
            <person name="Loffler F."/>
        </authorList>
    </citation>
    <scope>NUCLEOTIDE SEQUENCE</scope>
</reference>
<dbReference type="EMBL" id="VSSQ01040302">
    <property type="protein sequence ID" value="MPM93508.1"/>
    <property type="molecule type" value="Genomic_DNA"/>
</dbReference>
<gene>
    <name evidence="1" type="ORF">SDC9_140646</name>
</gene>
<accession>A0A645DWK3</accession>
<dbReference type="AlphaFoldDB" id="A0A645DWK3"/>
<evidence type="ECO:0000313" key="1">
    <source>
        <dbReference type="EMBL" id="MPM93508.1"/>
    </source>
</evidence>
<proteinExistence type="predicted"/>
<organism evidence="1">
    <name type="scientific">bioreactor metagenome</name>
    <dbReference type="NCBI Taxonomy" id="1076179"/>
    <lineage>
        <taxon>unclassified sequences</taxon>
        <taxon>metagenomes</taxon>
        <taxon>ecological metagenomes</taxon>
    </lineage>
</organism>
<protein>
    <recommendedName>
        <fullName evidence="2">NAD-specific glutamate dehydrogenase</fullName>
    </recommendedName>
</protein>
<sequence>MAGCTFGVDIQLAREGTTTDTGAIGLGDAQHVVQHAGADAGTGGRLTGYAVGRGDEGIGAVVDVEQGTLSSFEQHVLAGLVGVVQRRRDVDDHRPDDFGVGHGLVVDGLEINRIGLEILGQDEVVILKDFLELFGKTLRMEQVVHAQAATRHLVLVGRTNAFAGRTNLFVGALGTLAGLIDRRMVRQDDRTSRADLQPRTNVDTALFQLGNFGNQVMDIEHDAVADITIDAIAHDAGRYQIQLVDVLADNQGVAGIVTALETNDATGVIGQPVDDLAFTLVAPLGTYHDDILGHFFSPLVLLQ</sequence>